<accession>A0A4U8Z1H7</accession>
<sequence length="78" mass="8553">MPFGRDAIFWAEEQELCKSHQTESEFMSTSAAVKASRLSFCIIGAARRAPGTMSRRSCRSRIGPSRSTTAAGASLKRR</sequence>
<dbReference type="EMBL" id="LR536450">
    <property type="protein sequence ID" value="VFU09114.1"/>
    <property type="molecule type" value="Genomic_DNA"/>
</dbReference>
<name>A0A4U8Z1H7_METTU</name>
<evidence type="ECO:0000313" key="2">
    <source>
        <dbReference type="EMBL" id="VFU09114.1"/>
    </source>
</evidence>
<dbReference type="KEGG" id="mtun:MTUNDRAET4_2221"/>
<dbReference type="Proteomes" id="UP000294360">
    <property type="component" value="Chromosome"/>
</dbReference>
<protein>
    <submittedName>
        <fullName evidence="2">Uncharacterized protein</fullName>
    </submittedName>
</protein>
<reference evidence="2 3" key="1">
    <citation type="submission" date="2019-03" db="EMBL/GenBank/DDBJ databases">
        <authorList>
            <person name="Kox A.R. M."/>
        </authorList>
    </citation>
    <scope>NUCLEOTIDE SEQUENCE [LARGE SCALE GENOMIC DNA]</scope>
    <source>
        <strain evidence="2">MTUNDRAET4 annotated genome</strain>
    </source>
</reference>
<dbReference type="AlphaFoldDB" id="A0A4U8Z1H7"/>
<organism evidence="2 3">
    <name type="scientific">Methylocella tundrae</name>
    <dbReference type="NCBI Taxonomy" id="227605"/>
    <lineage>
        <taxon>Bacteria</taxon>
        <taxon>Pseudomonadati</taxon>
        <taxon>Pseudomonadota</taxon>
        <taxon>Alphaproteobacteria</taxon>
        <taxon>Hyphomicrobiales</taxon>
        <taxon>Beijerinckiaceae</taxon>
        <taxon>Methylocella</taxon>
    </lineage>
</organism>
<evidence type="ECO:0000313" key="3">
    <source>
        <dbReference type="Proteomes" id="UP000294360"/>
    </source>
</evidence>
<feature type="region of interest" description="Disordered" evidence="1">
    <location>
        <begin position="52"/>
        <end position="78"/>
    </location>
</feature>
<gene>
    <name evidence="2" type="ORF">MTUNDRAET4_2221</name>
</gene>
<evidence type="ECO:0000256" key="1">
    <source>
        <dbReference type="SAM" id="MobiDB-lite"/>
    </source>
</evidence>
<proteinExistence type="predicted"/>